<reference evidence="1 2" key="1">
    <citation type="journal article" date="2012" name="J. Bacteriol.">
        <title>Complete genome sequence of a thermophilic methanogen, Methanocella conradii HZ254, isolated from Chinese rice field soil.</title>
        <authorList>
            <person name="Lu Z."/>
            <person name="Lu Y."/>
        </authorList>
    </citation>
    <scope>NUCLEOTIDE SEQUENCE [LARGE SCALE GENOMIC DNA]</scope>
    <source>
        <strain evidence="2">DSM 24694 / JCM 17849 / CGMCC 1.5162 / HZ254</strain>
    </source>
</reference>
<sequence>MRKDPCRQSETFRMTGEELNDRLDGQMLAIERVSILLEDAKLDTNDLLEMDREGFEKLMELLSAYEAFLDHFRDVTKDTVAAIRGLTTARDRMCCGVGDDEDFNDVDIDEDAGDDF</sequence>
<proteinExistence type="predicted"/>
<dbReference type="STRING" id="1041930.Mtc_1464"/>
<evidence type="ECO:0000313" key="2">
    <source>
        <dbReference type="Proteomes" id="UP000005233"/>
    </source>
</evidence>
<dbReference type="eggNOG" id="arCOG11663">
    <property type="taxonomic scope" value="Archaea"/>
</dbReference>
<organism evidence="1 2">
    <name type="scientific">Methanocella conradii (strain DSM 24694 / JCM 17849 / CGMCC 1.5162 / HZ254)</name>
    <dbReference type="NCBI Taxonomy" id="1041930"/>
    <lineage>
        <taxon>Archaea</taxon>
        <taxon>Methanobacteriati</taxon>
        <taxon>Methanobacteriota</taxon>
        <taxon>Stenosarchaea group</taxon>
        <taxon>Methanomicrobia</taxon>
        <taxon>Methanocellales</taxon>
        <taxon>Methanocellaceae</taxon>
        <taxon>Methanocella</taxon>
    </lineage>
</organism>
<dbReference type="RefSeq" id="WP_014406047.1">
    <property type="nucleotide sequence ID" value="NC_017034.1"/>
</dbReference>
<dbReference type="Proteomes" id="UP000005233">
    <property type="component" value="Chromosome"/>
</dbReference>
<dbReference type="GeneID" id="11971593"/>
<dbReference type="KEGG" id="mez:Mtc_1464"/>
<protein>
    <submittedName>
        <fullName evidence="1">Uncharacterized protein</fullName>
    </submittedName>
</protein>
<accession>H8I5Y2</accession>
<dbReference type="AlphaFoldDB" id="H8I5Y2"/>
<dbReference type="HOGENOM" id="CLU_2091292_0_0_2"/>
<dbReference type="OrthoDB" id="381058at2157"/>
<dbReference type="EMBL" id="CP003243">
    <property type="protein sequence ID" value="AFD00216.1"/>
    <property type="molecule type" value="Genomic_DNA"/>
</dbReference>
<evidence type="ECO:0000313" key="1">
    <source>
        <dbReference type="EMBL" id="AFD00216.1"/>
    </source>
</evidence>
<name>H8I5Y2_METCZ</name>
<gene>
    <name evidence="1" type="ordered locus">Mtc_1464</name>
</gene>
<keyword evidence="2" id="KW-1185">Reference proteome</keyword>